<name>A0ABU1NW37_9BACL</name>
<dbReference type="EMBL" id="JAVDSB010000004">
    <property type="protein sequence ID" value="MDR6551554.1"/>
    <property type="molecule type" value="Genomic_DNA"/>
</dbReference>
<evidence type="ECO:0000256" key="1">
    <source>
        <dbReference type="SAM" id="SignalP"/>
    </source>
</evidence>
<feature type="domain" description="SLH" evidence="2">
    <location>
        <begin position="28"/>
        <end position="91"/>
    </location>
</feature>
<protein>
    <recommendedName>
        <fullName evidence="2">SLH domain-containing protein</fullName>
    </recommendedName>
</protein>
<sequence length="213" mass="23449">MNNHLKPIGAILIISICLIFTHTNSTAETKKEFSDMEGHWAQNAVNWASNLNIVTGYPQGDFRPNNSVSQSEFLTMMVNMFVSKDPSLKTALDKVNPPDKEWDAKVFQLANDNNWTIGERGSLASRGRVAYLLVNSQGLNCTLNESVQSLLSDNISKGKIDATVDGYRSGDTLTRAEAVTFLQNAYSKYSKMVRAETGHSTSCPRLVSTVTPP</sequence>
<evidence type="ECO:0000313" key="3">
    <source>
        <dbReference type="EMBL" id="MDR6551554.1"/>
    </source>
</evidence>
<gene>
    <name evidence="3" type="ORF">J2736_002743</name>
</gene>
<comment type="caution">
    <text evidence="3">The sequence shown here is derived from an EMBL/GenBank/DDBJ whole genome shotgun (WGS) entry which is preliminary data.</text>
</comment>
<keyword evidence="4" id="KW-1185">Reference proteome</keyword>
<dbReference type="InterPro" id="IPR001119">
    <property type="entry name" value="SLH_dom"/>
</dbReference>
<dbReference type="Proteomes" id="UP001267290">
    <property type="component" value="Unassembled WGS sequence"/>
</dbReference>
<accession>A0ABU1NW37</accession>
<proteinExistence type="predicted"/>
<dbReference type="Pfam" id="PF00395">
    <property type="entry name" value="SLH"/>
    <property type="match status" value="1"/>
</dbReference>
<dbReference type="RefSeq" id="WP_310499130.1">
    <property type="nucleotide sequence ID" value="NZ_JAVDSB010000004.1"/>
</dbReference>
<evidence type="ECO:0000259" key="2">
    <source>
        <dbReference type="PROSITE" id="PS51272"/>
    </source>
</evidence>
<feature type="signal peptide" evidence="1">
    <location>
        <begin position="1"/>
        <end position="27"/>
    </location>
</feature>
<reference evidence="3 4" key="1">
    <citation type="submission" date="2023-07" db="EMBL/GenBank/DDBJ databases">
        <title>Sorghum-associated microbial communities from plants grown in Nebraska, USA.</title>
        <authorList>
            <person name="Schachtman D."/>
        </authorList>
    </citation>
    <scope>NUCLEOTIDE SEQUENCE [LARGE SCALE GENOMIC DNA]</scope>
    <source>
        <strain evidence="3 4">CC258</strain>
    </source>
</reference>
<keyword evidence="1" id="KW-0732">Signal</keyword>
<dbReference type="PROSITE" id="PS51272">
    <property type="entry name" value="SLH"/>
    <property type="match status" value="1"/>
</dbReference>
<feature type="chain" id="PRO_5046943365" description="SLH domain-containing protein" evidence="1">
    <location>
        <begin position="28"/>
        <end position="213"/>
    </location>
</feature>
<evidence type="ECO:0000313" key="4">
    <source>
        <dbReference type="Proteomes" id="UP001267290"/>
    </source>
</evidence>
<organism evidence="3 4">
    <name type="scientific">Paenibacillus qinlingensis</name>
    <dbReference type="NCBI Taxonomy" id="1837343"/>
    <lineage>
        <taxon>Bacteria</taxon>
        <taxon>Bacillati</taxon>
        <taxon>Bacillota</taxon>
        <taxon>Bacilli</taxon>
        <taxon>Bacillales</taxon>
        <taxon>Paenibacillaceae</taxon>
        <taxon>Paenibacillus</taxon>
    </lineage>
</organism>